<evidence type="ECO:0000256" key="6">
    <source>
        <dbReference type="ARBA" id="ARBA00022692"/>
    </source>
</evidence>
<reference evidence="15 16" key="1">
    <citation type="submission" date="2018-01" db="EMBL/GenBank/DDBJ databases">
        <title>Complete genome sequence of Bacteriovorax stolpii DSM12778.</title>
        <authorList>
            <person name="Tang B."/>
            <person name="Chang J."/>
        </authorList>
    </citation>
    <scope>NUCLEOTIDE SEQUENCE [LARGE SCALE GENOMIC DNA]</scope>
    <source>
        <strain evidence="15 16">DSM 12778</strain>
    </source>
</reference>
<dbReference type="GO" id="GO:0009252">
    <property type="term" value="P:peptidoglycan biosynthetic process"/>
    <property type="evidence" value="ECO:0007669"/>
    <property type="project" value="UniProtKB-KW"/>
</dbReference>
<evidence type="ECO:0000256" key="7">
    <source>
        <dbReference type="ARBA" id="ARBA00022801"/>
    </source>
</evidence>
<keyword evidence="6 14" id="KW-0812">Transmembrane</keyword>
<feature type="transmembrane region" description="Helical" evidence="14">
    <location>
        <begin position="224"/>
        <end position="247"/>
    </location>
</feature>
<feature type="transmembrane region" description="Helical" evidence="14">
    <location>
        <begin position="114"/>
        <end position="139"/>
    </location>
</feature>
<proteinExistence type="inferred from homology"/>
<evidence type="ECO:0000256" key="11">
    <source>
        <dbReference type="ARBA" id="ARBA00032707"/>
    </source>
</evidence>
<comment type="miscellaneous">
    <text evidence="14">Bacitracin is thought to be involved in the inhibition of peptidoglycan synthesis by sequestering undecaprenyl diphosphate, thereby reducing the pool of lipid carrier available.</text>
</comment>
<dbReference type="OrthoDB" id="9808289at2"/>
<evidence type="ECO:0000256" key="14">
    <source>
        <dbReference type="HAMAP-Rule" id="MF_01006"/>
    </source>
</evidence>
<dbReference type="KEGG" id="bsto:C0V70_08340"/>
<evidence type="ECO:0000313" key="16">
    <source>
        <dbReference type="Proteomes" id="UP000235584"/>
    </source>
</evidence>
<evidence type="ECO:0000256" key="8">
    <source>
        <dbReference type="ARBA" id="ARBA00022989"/>
    </source>
</evidence>
<keyword evidence="5 14" id="KW-1003">Cell membrane</keyword>
<dbReference type="EC" id="3.6.1.27" evidence="3 14"/>
<gene>
    <name evidence="14" type="primary">uppP</name>
    <name evidence="15" type="ORF">C0V70_08340</name>
</gene>
<keyword evidence="8 14" id="KW-1133">Transmembrane helix</keyword>
<keyword evidence="14" id="KW-0573">Peptidoglycan synthesis</keyword>
<dbReference type="EMBL" id="CP025704">
    <property type="protein sequence ID" value="AUN98116.1"/>
    <property type="molecule type" value="Genomic_DNA"/>
</dbReference>
<keyword evidence="14" id="KW-0961">Cell wall biogenesis/degradation</keyword>
<evidence type="ECO:0000256" key="12">
    <source>
        <dbReference type="ARBA" id="ARBA00032932"/>
    </source>
</evidence>
<organism evidence="15 16">
    <name type="scientific">Bacteriovorax stolpii</name>
    <name type="common">Bdellovibrio stolpii</name>
    <dbReference type="NCBI Taxonomy" id="960"/>
    <lineage>
        <taxon>Bacteria</taxon>
        <taxon>Pseudomonadati</taxon>
        <taxon>Bdellovibrionota</taxon>
        <taxon>Bacteriovoracia</taxon>
        <taxon>Bacteriovoracales</taxon>
        <taxon>Bacteriovoracaceae</taxon>
        <taxon>Bacteriovorax</taxon>
    </lineage>
</organism>
<dbReference type="Pfam" id="PF02673">
    <property type="entry name" value="BacA"/>
    <property type="match status" value="1"/>
</dbReference>
<dbReference type="HAMAP" id="MF_01006">
    <property type="entry name" value="Undec_diphosphatase"/>
    <property type="match status" value="1"/>
</dbReference>
<dbReference type="GO" id="GO:0050380">
    <property type="term" value="F:undecaprenyl-diphosphatase activity"/>
    <property type="evidence" value="ECO:0007669"/>
    <property type="project" value="UniProtKB-UniRule"/>
</dbReference>
<dbReference type="Proteomes" id="UP000235584">
    <property type="component" value="Chromosome"/>
</dbReference>
<dbReference type="GO" id="GO:0046677">
    <property type="term" value="P:response to antibiotic"/>
    <property type="evidence" value="ECO:0007669"/>
    <property type="project" value="UniProtKB-UniRule"/>
</dbReference>
<evidence type="ECO:0000256" key="1">
    <source>
        <dbReference type="ARBA" id="ARBA00004651"/>
    </source>
</evidence>
<dbReference type="GO" id="GO:0005886">
    <property type="term" value="C:plasma membrane"/>
    <property type="evidence" value="ECO:0007669"/>
    <property type="project" value="UniProtKB-SubCell"/>
</dbReference>
<evidence type="ECO:0000256" key="5">
    <source>
        <dbReference type="ARBA" id="ARBA00022475"/>
    </source>
</evidence>
<comment type="catalytic activity">
    <reaction evidence="13 14">
        <text>di-trans,octa-cis-undecaprenyl diphosphate + H2O = di-trans,octa-cis-undecaprenyl phosphate + phosphate + H(+)</text>
        <dbReference type="Rhea" id="RHEA:28094"/>
        <dbReference type="ChEBI" id="CHEBI:15377"/>
        <dbReference type="ChEBI" id="CHEBI:15378"/>
        <dbReference type="ChEBI" id="CHEBI:43474"/>
        <dbReference type="ChEBI" id="CHEBI:58405"/>
        <dbReference type="ChEBI" id="CHEBI:60392"/>
        <dbReference type="EC" id="3.6.1.27"/>
    </reaction>
</comment>
<dbReference type="PANTHER" id="PTHR30622:SF3">
    <property type="entry name" value="UNDECAPRENYL-DIPHOSPHATASE"/>
    <property type="match status" value="1"/>
</dbReference>
<evidence type="ECO:0000256" key="2">
    <source>
        <dbReference type="ARBA" id="ARBA00010621"/>
    </source>
</evidence>
<protein>
    <recommendedName>
        <fullName evidence="4 14">Undecaprenyl-diphosphatase</fullName>
        <ecNumber evidence="3 14">3.6.1.27</ecNumber>
    </recommendedName>
    <alternativeName>
        <fullName evidence="12 14">Bacitracin resistance protein</fullName>
    </alternativeName>
    <alternativeName>
        <fullName evidence="11 14">Undecaprenyl pyrophosphate phosphatase</fullName>
    </alternativeName>
</protein>
<comment type="function">
    <text evidence="14">Catalyzes the dephosphorylation of undecaprenyl diphosphate (UPP). Confers resistance to bacitracin.</text>
</comment>
<feature type="transmembrane region" description="Helical" evidence="14">
    <location>
        <begin position="44"/>
        <end position="61"/>
    </location>
</feature>
<dbReference type="NCBIfam" id="TIGR00753">
    <property type="entry name" value="undec_PP_bacA"/>
    <property type="match status" value="1"/>
</dbReference>
<comment type="subcellular location">
    <subcellularLocation>
        <location evidence="1 14">Cell membrane</location>
        <topology evidence="1 14">Multi-pass membrane protein</topology>
    </subcellularLocation>
</comment>
<feature type="transmembrane region" description="Helical" evidence="14">
    <location>
        <begin position="192"/>
        <end position="212"/>
    </location>
</feature>
<feature type="transmembrane region" description="Helical" evidence="14">
    <location>
        <begin position="253"/>
        <end position="271"/>
    </location>
</feature>
<keyword evidence="9 14" id="KW-0472">Membrane</keyword>
<dbReference type="InterPro" id="IPR003824">
    <property type="entry name" value="UppP"/>
</dbReference>
<sequence length="272" mass="30128">MEALIIAAILGLVEGLTEFIPVSSTGHLIIVSELLHLDHAKSDSFNIIIQLGAILAVVYLYKERFAEFFNLTKLKELTDLEGIKKAKRLNLVHIALAIVPVLGIGFVTRKLIKAYLFNTNVVVFSLIFVGILMIVVEKFKPKPKITGLDEITYFDAFIIGLGQCFALIPGVSRSGATMITGMLRKVDVKTSADFSFLISVPVISAATIYEFIKVYSQFTMADMMSLLVGFTVSFLIAIVGIKGFLVVLKRLSITPFAIYRIIFGLVYYLFIK</sequence>
<keyword evidence="16" id="KW-1185">Reference proteome</keyword>
<dbReference type="RefSeq" id="WP_102243407.1">
    <property type="nucleotide sequence ID" value="NZ_CP025704.1"/>
</dbReference>
<evidence type="ECO:0000313" key="15">
    <source>
        <dbReference type="EMBL" id="AUN98116.1"/>
    </source>
</evidence>
<dbReference type="AlphaFoldDB" id="A0A2K9NRG0"/>
<evidence type="ECO:0000256" key="10">
    <source>
        <dbReference type="ARBA" id="ARBA00023251"/>
    </source>
</evidence>
<evidence type="ECO:0000256" key="9">
    <source>
        <dbReference type="ARBA" id="ARBA00023136"/>
    </source>
</evidence>
<keyword evidence="10 14" id="KW-0046">Antibiotic resistance</keyword>
<keyword evidence="14" id="KW-0133">Cell shape</keyword>
<feature type="transmembrane region" description="Helical" evidence="14">
    <location>
        <begin position="89"/>
        <end position="108"/>
    </location>
</feature>
<name>A0A2K9NRG0_BACTC</name>
<evidence type="ECO:0000256" key="4">
    <source>
        <dbReference type="ARBA" id="ARBA00021581"/>
    </source>
</evidence>
<evidence type="ECO:0000256" key="13">
    <source>
        <dbReference type="ARBA" id="ARBA00047594"/>
    </source>
</evidence>
<accession>A0A2K9NRG0</accession>
<feature type="transmembrane region" description="Helical" evidence="14">
    <location>
        <begin position="151"/>
        <end position="172"/>
    </location>
</feature>
<keyword evidence="7 14" id="KW-0378">Hydrolase</keyword>
<dbReference type="GO" id="GO:0008360">
    <property type="term" value="P:regulation of cell shape"/>
    <property type="evidence" value="ECO:0007669"/>
    <property type="project" value="UniProtKB-KW"/>
</dbReference>
<comment type="similarity">
    <text evidence="2 14">Belongs to the UppP family.</text>
</comment>
<evidence type="ECO:0000256" key="3">
    <source>
        <dbReference type="ARBA" id="ARBA00012374"/>
    </source>
</evidence>
<dbReference type="PANTHER" id="PTHR30622">
    <property type="entry name" value="UNDECAPRENYL-DIPHOSPHATASE"/>
    <property type="match status" value="1"/>
</dbReference>
<dbReference type="GO" id="GO:0071555">
    <property type="term" value="P:cell wall organization"/>
    <property type="evidence" value="ECO:0007669"/>
    <property type="project" value="UniProtKB-KW"/>
</dbReference>
<dbReference type="NCBIfam" id="NF001390">
    <property type="entry name" value="PRK00281.1-4"/>
    <property type="match status" value="1"/>
</dbReference>